<feature type="transmembrane region" description="Helical" evidence="6">
    <location>
        <begin position="220"/>
        <end position="240"/>
    </location>
</feature>
<evidence type="ECO:0000313" key="7">
    <source>
        <dbReference type="EMBL" id="SJM57446.1"/>
    </source>
</evidence>
<feature type="compositionally biased region" description="Low complexity" evidence="5">
    <location>
        <begin position="127"/>
        <end position="148"/>
    </location>
</feature>
<name>A0A1R4FNF2_9MICO</name>
<evidence type="ECO:0000256" key="4">
    <source>
        <dbReference type="ARBA" id="ARBA00023136"/>
    </source>
</evidence>
<dbReference type="Pfam" id="PF09685">
    <property type="entry name" value="MamF_MmsF"/>
    <property type="match status" value="1"/>
</dbReference>
<dbReference type="OrthoDB" id="9808930at2"/>
<reference evidence="7 8" key="1">
    <citation type="submission" date="2017-02" db="EMBL/GenBank/DDBJ databases">
        <authorList>
            <person name="Peterson S.W."/>
        </authorList>
    </citation>
    <scope>NUCLEOTIDE SEQUENCE [LARGE SCALE GENOMIC DNA]</scope>
    <source>
        <strain evidence="7 8">LMG 22410</strain>
    </source>
</reference>
<dbReference type="GeneID" id="303172666"/>
<evidence type="ECO:0000256" key="6">
    <source>
        <dbReference type="SAM" id="Phobius"/>
    </source>
</evidence>
<feature type="compositionally biased region" description="Low complexity" evidence="5">
    <location>
        <begin position="46"/>
        <end position="60"/>
    </location>
</feature>
<comment type="subcellular location">
    <subcellularLocation>
        <location evidence="1">Membrane</location>
        <topology evidence="1">Multi-pass membrane protein</topology>
    </subcellularLocation>
</comment>
<feature type="transmembrane region" description="Helical" evidence="6">
    <location>
        <begin position="261"/>
        <end position="281"/>
    </location>
</feature>
<evidence type="ECO:0000256" key="2">
    <source>
        <dbReference type="ARBA" id="ARBA00022692"/>
    </source>
</evidence>
<evidence type="ECO:0000313" key="8">
    <source>
        <dbReference type="Proteomes" id="UP000195787"/>
    </source>
</evidence>
<dbReference type="AlphaFoldDB" id="A0A1R4FNF2"/>
<feature type="compositionally biased region" description="Gly residues" evidence="5">
    <location>
        <begin position="174"/>
        <end position="189"/>
    </location>
</feature>
<proteinExistence type="predicted"/>
<evidence type="ECO:0000256" key="3">
    <source>
        <dbReference type="ARBA" id="ARBA00022989"/>
    </source>
</evidence>
<keyword evidence="3 6" id="KW-1133">Transmembrane helix</keyword>
<gene>
    <name evidence="7" type="ORF">CZ674_05505</name>
</gene>
<keyword evidence="8" id="KW-1185">Reference proteome</keyword>
<dbReference type="InterPro" id="IPR019109">
    <property type="entry name" value="MamF_MmsF"/>
</dbReference>
<evidence type="ECO:0000256" key="1">
    <source>
        <dbReference type="ARBA" id="ARBA00004141"/>
    </source>
</evidence>
<organism evidence="7 8">
    <name type="scientific">Agrococcus casei LMG 22410</name>
    <dbReference type="NCBI Taxonomy" id="1255656"/>
    <lineage>
        <taxon>Bacteria</taxon>
        <taxon>Bacillati</taxon>
        <taxon>Actinomycetota</taxon>
        <taxon>Actinomycetes</taxon>
        <taxon>Micrococcales</taxon>
        <taxon>Microbacteriaceae</taxon>
        <taxon>Agrococcus</taxon>
    </lineage>
</organism>
<dbReference type="RefSeq" id="WP_086991545.1">
    <property type="nucleotide sequence ID" value="NZ_FUHU01000026.1"/>
</dbReference>
<protein>
    <submittedName>
        <fullName evidence="7">Putative integral membrane protein</fullName>
    </submittedName>
</protein>
<feature type="region of interest" description="Disordered" evidence="5">
    <location>
        <begin position="1"/>
        <end position="212"/>
    </location>
</feature>
<keyword evidence="4 6" id="KW-0472">Membrane</keyword>
<feature type="transmembrane region" description="Helical" evidence="6">
    <location>
        <begin position="287"/>
        <end position="305"/>
    </location>
</feature>
<evidence type="ECO:0000256" key="5">
    <source>
        <dbReference type="SAM" id="MobiDB-lite"/>
    </source>
</evidence>
<accession>A0A1R4FNF2</accession>
<dbReference type="Proteomes" id="UP000195787">
    <property type="component" value="Unassembled WGS sequence"/>
</dbReference>
<feature type="compositionally biased region" description="Low complexity" evidence="5">
    <location>
        <begin position="99"/>
        <end position="113"/>
    </location>
</feature>
<feature type="compositionally biased region" description="Low complexity" evidence="5">
    <location>
        <begin position="18"/>
        <end position="31"/>
    </location>
</feature>
<dbReference type="EMBL" id="FUHU01000026">
    <property type="protein sequence ID" value="SJM57446.1"/>
    <property type="molecule type" value="Genomic_DNA"/>
</dbReference>
<keyword evidence="2 6" id="KW-0812">Transmembrane</keyword>
<sequence>MTDQTNPSHGGNEHDGDAANAPAADFGAPADQSQQFSAPAEQNPYAAPAADFGAPADQGQQFSAPAEQNPYGSAPAEQNPYGAPADQGQQFSAPAEQNPYGSAPAPSYGSAPADQGQQFSAPAEQNPYGSAPAPGYGSAPADQGQYGAPAGGYGSAPADQGQYAAPGQPNYGAPAGGQYGAPGQGGQYGAPGQPQYGAGQGYGMPSSPQDEVETAKNGHMFAGIGSIFGLGWLVAIIMYVTGKDKGPFARQELAASLNFQLSMLIYTAGILIVSSILMFVFIGFLTIWLYVVPLILAIIFAFVSMSKVSNGGSSNYPLTIKMVK</sequence>